<reference evidence="3" key="1">
    <citation type="submission" date="2017-02" db="UniProtKB">
        <authorList>
            <consortium name="WormBaseParasite"/>
        </authorList>
    </citation>
    <scope>IDENTIFICATION</scope>
</reference>
<gene>
    <name evidence="1" type="ORF">HPLM_LOCUS13863</name>
</gene>
<sequence>MYLAKCHKVGIRLATSNTTTGVVAGAKAAERPALEDVHTQMAVSMETILQRIQQQIEIDKVPVFVEAVVVAVAKNT</sequence>
<evidence type="ECO:0000313" key="1">
    <source>
        <dbReference type="EMBL" id="VDO50902.1"/>
    </source>
</evidence>
<dbReference type="AlphaFoldDB" id="A0A0N4WQY8"/>
<dbReference type="EMBL" id="UZAF01018366">
    <property type="protein sequence ID" value="VDO50902.1"/>
    <property type="molecule type" value="Genomic_DNA"/>
</dbReference>
<evidence type="ECO:0000313" key="3">
    <source>
        <dbReference type="WBParaSite" id="HPLM_0001387101-mRNA-1"/>
    </source>
</evidence>
<proteinExistence type="predicted"/>
<keyword evidence="2" id="KW-1185">Reference proteome</keyword>
<accession>A0A0N4WQY8</accession>
<dbReference type="WBParaSite" id="HPLM_0001387101-mRNA-1">
    <property type="protein sequence ID" value="HPLM_0001387101-mRNA-1"/>
    <property type="gene ID" value="HPLM_0001387101"/>
</dbReference>
<evidence type="ECO:0000313" key="2">
    <source>
        <dbReference type="Proteomes" id="UP000268014"/>
    </source>
</evidence>
<protein>
    <submittedName>
        <fullName evidence="3">Asp23/Gls24 family envelope stress response protein</fullName>
    </submittedName>
</protein>
<reference evidence="1 2" key="2">
    <citation type="submission" date="2018-11" db="EMBL/GenBank/DDBJ databases">
        <authorList>
            <consortium name="Pathogen Informatics"/>
        </authorList>
    </citation>
    <scope>NUCLEOTIDE SEQUENCE [LARGE SCALE GENOMIC DNA]</scope>
    <source>
        <strain evidence="1 2">MHpl1</strain>
    </source>
</reference>
<organism evidence="3">
    <name type="scientific">Haemonchus placei</name>
    <name type="common">Barber's pole worm</name>
    <dbReference type="NCBI Taxonomy" id="6290"/>
    <lineage>
        <taxon>Eukaryota</taxon>
        <taxon>Metazoa</taxon>
        <taxon>Ecdysozoa</taxon>
        <taxon>Nematoda</taxon>
        <taxon>Chromadorea</taxon>
        <taxon>Rhabditida</taxon>
        <taxon>Rhabditina</taxon>
        <taxon>Rhabditomorpha</taxon>
        <taxon>Strongyloidea</taxon>
        <taxon>Trichostrongylidae</taxon>
        <taxon>Haemonchus</taxon>
    </lineage>
</organism>
<name>A0A0N4WQY8_HAEPC</name>
<dbReference type="Proteomes" id="UP000268014">
    <property type="component" value="Unassembled WGS sequence"/>
</dbReference>